<organism evidence="1 2">
    <name type="scientific">Herbaspirillum seropedicae (strain SmR1)</name>
    <dbReference type="NCBI Taxonomy" id="757424"/>
    <lineage>
        <taxon>Bacteria</taxon>
        <taxon>Pseudomonadati</taxon>
        <taxon>Pseudomonadota</taxon>
        <taxon>Betaproteobacteria</taxon>
        <taxon>Burkholderiales</taxon>
        <taxon>Oxalobacteraceae</taxon>
        <taxon>Herbaspirillum</taxon>
    </lineage>
</organism>
<protein>
    <recommendedName>
        <fullName evidence="3">DNA-binding protein</fullName>
    </recommendedName>
</protein>
<dbReference type="GeneID" id="29391666"/>
<evidence type="ECO:0008006" key="3">
    <source>
        <dbReference type="Google" id="ProtNLM"/>
    </source>
</evidence>
<evidence type="ECO:0000313" key="1">
    <source>
        <dbReference type="EMBL" id="ADJ61749.1"/>
    </source>
</evidence>
<dbReference type="EMBL" id="CP002039">
    <property type="protein sequence ID" value="ADJ61749.1"/>
    <property type="molecule type" value="Genomic_DNA"/>
</dbReference>
<reference evidence="1 2" key="1">
    <citation type="submission" date="2010-04" db="EMBL/GenBank/DDBJ databases">
        <title>The genome of Herbaspirillum seropedicae SmR1, an endophytic, nitrogen-fixing, plant-growth promoting beta-Proteobacteria.</title>
        <authorList>
            <person name="Pedrosa F.O."/>
            <person name="Monteiro R.A."/>
            <person name="Wassem R."/>
            <person name="Cruz L.M."/>
            <person name="Ayub R.A."/>
            <person name="Colauto N.B."/>
            <person name="Fernandez M.A."/>
            <person name="Fungaro M.H.P."/>
            <person name="Grisard E.C."/>
            <person name="Hungria M."/>
            <person name="Madeira H.M.F."/>
            <person name="Nodari R.O."/>
            <person name="Osaku C.A."/>
            <person name="Petzl-Erler M.L."/>
            <person name="Terenzi H."/>
            <person name="Vieira L.G.E."/>
            <person name="Almeida M.I.M."/>
            <person name="Alves L.R."/>
            <person name="Arantes O.M.N."/>
            <person name="Balsanelli E."/>
            <person name="Barcellos F.G."/>
            <person name="Baura V.A."/>
            <person name="Binde D.R."/>
            <person name="Campo R.J."/>
            <person name="Chubatsu L.S."/>
            <person name="Chueire L.M.O."/>
            <person name="Ciferri R.R."/>
            <person name="Correa L.C."/>
            <person name="da Conceicao Silva J.L."/>
            <person name="Dabul A.N.G."/>
            <person name="Dambros B.P."/>
            <person name="Faoro H."/>
            <person name="Favetti A."/>
            <person name="Friedermann G."/>
            <person name="Furlaneto M.C."/>
            <person name="Gasques L.S."/>
            <person name="Gimenes C.C.T."/>
            <person name="Gioppo N.M.R."/>
            <person name="Glienke-Blanco C."/>
            <person name="Godoy L.P."/>
            <person name="Guerra M.P."/>
            <person name="Karp S."/>
            <person name="Kava-Cordeiro V."/>
            <person name="Margarido V.P."/>
            <person name="Mathioni S.M."/>
            <person name="Menck-Soares M.A."/>
            <person name="Murace N.K."/>
            <person name="Nicolas M.F."/>
            <person name="Oliveira C.E.C."/>
            <person name="Pagnan N.A.B."/>
            <person name="Pamphile J.A."/>
            <person name="Patussi E.V."/>
            <person name="Pereira L.F.P."/>
            <person name="Pereira-Ferrari L."/>
            <person name="Pinto F.G.S."/>
            <person name="Precoma C."/>
            <person name="Prioli A.J."/>
            <person name="Prioli S.M.A.P."/>
            <person name="Raittz R.T."/>
            <person name="Ramos H.J.O."/>
            <person name="Ribeiro E.M.S.F."/>
            <person name="Rigo L.U."/>
            <person name="Rocha C.L.M.S.C."/>
            <person name="Rocha S.N."/>
            <person name="Santos K."/>
            <person name="Satori D."/>
            <person name="Silva A.G."/>
            <person name="Simao R.C.G."/>
            <person name="Soares M.A.M."/>
            <person name="Souza E.M."/>
            <person name="Steffens M.B.R."/>
            <person name="Steindel M."/>
            <person name="Tadra-Sfeir M.Z."/>
            <person name="Takahashi E.K."/>
            <person name="Torres R.A."/>
            <person name="Valle J.S."/>
            <person name="Vernal J.I."/>
            <person name="Vilas-Boas L.A."/>
            <person name="Watanabe M.A.E."/>
            <person name="Weiss V.A."/>
            <person name="Yates M.A."/>
            <person name="Souza E.M."/>
        </authorList>
    </citation>
    <scope>NUCLEOTIDE SEQUENCE [LARGE SCALE GENOMIC DNA]</scope>
    <source>
        <strain evidence="1 2">SmR1</strain>
    </source>
</reference>
<sequence>MIEPYKLSAAKRRIHEQGKTIAQWAQEHNFEPRQVYLVINGTLKGRNGRAHEIAVSLGLKSSE</sequence>
<proteinExistence type="predicted"/>
<dbReference type="KEGG" id="hse:Hsero_0223"/>
<name>D8IV30_HERSS</name>
<dbReference type="STRING" id="757424.Hsero_0223"/>
<dbReference type="Proteomes" id="UP000000329">
    <property type="component" value="Chromosome"/>
</dbReference>
<dbReference type="InterPro" id="IPR026365">
    <property type="entry name" value="BcepMu_gp16"/>
</dbReference>
<evidence type="ECO:0000313" key="2">
    <source>
        <dbReference type="Proteomes" id="UP000000329"/>
    </source>
</evidence>
<dbReference type="NCBIfam" id="TIGR04111">
    <property type="entry name" value="BcepMu_gp16"/>
    <property type="match status" value="1"/>
</dbReference>
<accession>D8IV30</accession>
<dbReference type="AlphaFoldDB" id="D8IV30"/>
<gene>
    <name evidence="1" type="ordered locus">Hsero_0223</name>
</gene>
<dbReference type="OrthoDB" id="5679056at2"/>
<dbReference type="HOGENOM" id="CLU_185240_2_0_4"/>
<dbReference type="RefSeq" id="WP_013232271.1">
    <property type="nucleotide sequence ID" value="NC_014323.1"/>
</dbReference>
<keyword evidence="2" id="KW-1185">Reference proteome</keyword>